<name>A0A164GZI5_9CRUS</name>
<protein>
    <submittedName>
        <fullName evidence="1">Uncharacterized protein</fullName>
    </submittedName>
</protein>
<accession>A0A164GZI5</accession>
<reference evidence="1 2" key="1">
    <citation type="submission" date="2016-03" db="EMBL/GenBank/DDBJ databases">
        <title>EvidentialGene: Evidence-directed Construction of Genes on Genomes.</title>
        <authorList>
            <person name="Gilbert D.G."/>
            <person name="Choi J.-H."/>
            <person name="Mockaitis K."/>
            <person name="Colbourne J."/>
            <person name="Pfrender M."/>
        </authorList>
    </citation>
    <scope>NUCLEOTIDE SEQUENCE [LARGE SCALE GENOMIC DNA]</scope>
    <source>
        <strain evidence="1 2">Xinb3</strain>
        <tissue evidence="1">Complete organism</tissue>
    </source>
</reference>
<gene>
    <name evidence="1" type="ORF">APZ42_004553</name>
</gene>
<sequence length="108" mass="11878">MKFCLRSVILLVTTVLMSNVSARNWKEGDGGLIRWDFDCNFNLHDIQFVPTLPEQCGGTCIANPQCTHFTHVGGTCALKRNTGSGFREDSLSGHTCGFVLNRSGQPFP</sequence>
<dbReference type="STRING" id="35525.A0A164GZI5"/>
<dbReference type="EMBL" id="LRGB01013347">
    <property type="protein sequence ID" value="KZR99538.1"/>
    <property type="molecule type" value="Genomic_DNA"/>
</dbReference>
<proteinExistence type="predicted"/>
<evidence type="ECO:0000313" key="2">
    <source>
        <dbReference type="Proteomes" id="UP000076858"/>
    </source>
</evidence>
<keyword evidence="2" id="KW-1185">Reference proteome</keyword>
<dbReference type="Gene3D" id="3.50.4.10">
    <property type="entry name" value="Hepatocyte Growth Factor"/>
    <property type="match status" value="1"/>
</dbReference>
<organism evidence="1 2">
    <name type="scientific">Daphnia magna</name>
    <dbReference type="NCBI Taxonomy" id="35525"/>
    <lineage>
        <taxon>Eukaryota</taxon>
        <taxon>Metazoa</taxon>
        <taxon>Ecdysozoa</taxon>
        <taxon>Arthropoda</taxon>
        <taxon>Crustacea</taxon>
        <taxon>Branchiopoda</taxon>
        <taxon>Diplostraca</taxon>
        <taxon>Cladocera</taxon>
        <taxon>Anomopoda</taxon>
        <taxon>Daphniidae</taxon>
        <taxon>Daphnia</taxon>
    </lineage>
</organism>
<dbReference type="Proteomes" id="UP000076858">
    <property type="component" value="Unassembled WGS sequence"/>
</dbReference>
<evidence type="ECO:0000313" key="1">
    <source>
        <dbReference type="EMBL" id="KZR99538.1"/>
    </source>
</evidence>
<dbReference type="AlphaFoldDB" id="A0A164GZI5"/>
<comment type="caution">
    <text evidence="1">The sequence shown here is derived from an EMBL/GenBank/DDBJ whole genome shotgun (WGS) entry which is preliminary data.</text>
</comment>